<organism evidence="4 5">
    <name type="scientific">Ostreobium quekettii</name>
    <dbReference type="NCBI Taxonomy" id="121088"/>
    <lineage>
        <taxon>Eukaryota</taxon>
        <taxon>Viridiplantae</taxon>
        <taxon>Chlorophyta</taxon>
        <taxon>core chlorophytes</taxon>
        <taxon>Ulvophyceae</taxon>
        <taxon>TCBD clade</taxon>
        <taxon>Bryopsidales</taxon>
        <taxon>Ostreobineae</taxon>
        <taxon>Ostreobiaceae</taxon>
        <taxon>Ostreobium</taxon>
    </lineage>
</organism>
<feature type="repeat" description="WD" evidence="3">
    <location>
        <begin position="348"/>
        <end position="387"/>
    </location>
</feature>
<dbReference type="CDD" id="cd00200">
    <property type="entry name" value="WD40"/>
    <property type="match status" value="1"/>
</dbReference>
<feature type="repeat" description="WD" evidence="3">
    <location>
        <begin position="428"/>
        <end position="467"/>
    </location>
</feature>
<proteinExistence type="predicted"/>
<keyword evidence="1 3" id="KW-0853">WD repeat</keyword>
<feature type="repeat" description="WD" evidence="3">
    <location>
        <begin position="388"/>
        <end position="417"/>
    </location>
</feature>
<dbReference type="GO" id="GO:0005634">
    <property type="term" value="C:nucleus"/>
    <property type="evidence" value="ECO:0007669"/>
    <property type="project" value="TreeGrafter"/>
</dbReference>
<dbReference type="AlphaFoldDB" id="A0A8S1J908"/>
<evidence type="ECO:0000256" key="1">
    <source>
        <dbReference type="ARBA" id="ARBA00022574"/>
    </source>
</evidence>
<feature type="repeat" description="WD" evidence="3">
    <location>
        <begin position="268"/>
        <end position="307"/>
    </location>
</feature>
<dbReference type="InterPro" id="IPR001680">
    <property type="entry name" value="WD40_rpt"/>
</dbReference>
<dbReference type="EMBL" id="CAJHUC010001837">
    <property type="protein sequence ID" value="CAD7702460.1"/>
    <property type="molecule type" value="Genomic_DNA"/>
</dbReference>
<dbReference type="PROSITE" id="PS50294">
    <property type="entry name" value="WD_REPEATS_REGION"/>
    <property type="match status" value="5"/>
</dbReference>
<dbReference type="Gene3D" id="2.130.10.10">
    <property type="entry name" value="YVTN repeat-like/Quinoprotein amine dehydrogenase"/>
    <property type="match status" value="2"/>
</dbReference>
<dbReference type="InterPro" id="IPR015943">
    <property type="entry name" value="WD40/YVTN_repeat-like_dom_sf"/>
</dbReference>
<evidence type="ECO:0000256" key="2">
    <source>
        <dbReference type="ARBA" id="ARBA00022737"/>
    </source>
</evidence>
<dbReference type="SUPFAM" id="SSF50978">
    <property type="entry name" value="WD40 repeat-like"/>
    <property type="match status" value="1"/>
</dbReference>
<dbReference type="PANTHER" id="PTHR22847:SF637">
    <property type="entry name" value="WD REPEAT DOMAIN 5B"/>
    <property type="match status" value="1"/>
</dbReference>
<sequence length="543" mass="60403">MMIFVADSHQNMFPKLGTKQGHDLGGTAIVPHLHFPDRNLCHLTRRHTMEGLLKQTLHTVVNLIRGLAASKLSHDMELEELHRTVTTELQRQENALTALREMDLKTAVRYLKLAVVGGISDAGVQESKEDYKTAEKSAVDAFAVVPTTMQKVEATKIAIIAGFFYALGSDPASSGLKKGLQRAGHHLHQLLQDEKVMKVTKMEKQSLLQSLVGGEKRKELAASVGGAIKGFLDLSRMGPPNEGVHLLDDGPSLLQILANLSFGKMQILKGHEHWVWSLAAEGEWLFSGSGDNTIRIWRLGTWECVHILKGHTGRVSALATNGTRLFSGSGDRTVRVWELNTWKCVRVFEGHSHQVFSLAATEDWLVACFWDKTIRVWQIDDWECTRVLEAHSDWVCSLVVTDTWLFSGSKDHTIRVWRTGCWECECVLEGHSSSVGTLAVTNEWLFSGSDDKSIRAWKMGSWECAHVLEGHTHEVTAMAIHDHCLCSATKSPSEAFSVWSLDTWDCLRVLDGHGPDVRSLVVAGDWIASIADDQTIQVWRAVP</sequence>
<evidence type="ECO:0000313" key="4">
    <source>
        <dbReference type="EMBL" id="CAD7702460.1"/>
    </source>
</evidence>
<feature type="repeat" description="WD" evidence="3">
    <location>
        <begin position="308"/>
        <end position="347"/>
    </location>
</feature>
<dbReference type="OrthoDB" id="674604at2759"/>
<dbReference type="SMART" id="SM00320">
    <property type="entry name" value="WD40"/>
    <property type="match status" value="7"/>
</dbReference>
<feature type="repeat" description="WD" evidence="3">
    <location>
        <begin position="510"/>
        <end position="543"/>
    </location>
</feature>
<reference evidence="4" key="1">
    <citation type="submission" date="2020-12" db="EMBL/GenBank/DDBJ databases">
        <authorList>
            <person name="Iha C."/>
        </authorList>
    </citation>
    <scope>NUCLEOTIDE SEQUENCE</scope>
</reference>
<dbReference type="Pfam" id="PF00400">
    <property type="entry name" value="WD40"/>
    <property type="match status" value="6"/>
</dbReference>
<comment type="caution">
    <text evidence="4">The sequence shown here is derived from an EMBL/GenBank/DDBJ whole genome shotgun (WGS) entry which is preliminary data.</text>
</comment>
<dbReference type="PANTHER" id="PTHR22847">
    <property type="entry name" value="WD40 REPEAT PROTEIN"/>
    <property type="match status" value="1"/>
</dbReference>
<gene>
    <name evidence="4" type="ORF">OSTQU699_LOCUS7817</name>
</gene>
<keyword evidence="5" id="KW-1185">Reference proteome</keyword>
<dbReference type="Proteomes" id="UP000708148">
    <property type="component" value="Unassembled WGS sequence"/>
</dbReference>
<dbReference type="PROSITE" id="PS00678">
    <property type="entry name" value="WD_REPEATS_1"/>
    <property type="match status" value="1"/>
</dbReference>
<protein>
    <submittedName>
        <fullName evidence="4">Uncharacterized protein</fullName>
    </submittedName>
</protein>
<dbReference type="InterPro" id="IPR036322">
    <property type="entry name" value="WD40_repeat_dom_sf"/>
</dbReference>
<name>A0A8S1J908_9CHLO</name>
<dbReference type="GO" id="GO:1990234">
    <property type="term" value="C:transferase complex"/>
    <property type="evidence" value="ECO:0007669"/>
    <property type="project" value="UniProtKB-ARBA"/>
</dbReference>
<accession>A0A8S1J908</accession>
<evidence type="ECO:0000256" key="3">
    <source>
        <dbReference type="PROSITE-ProRule" id="PRU00221"/>
    </source>
</evidence>
<keyword evidence="2" id="KW-0677">Repeat</keyword>
<dbReference type="InterPro" id="IPR019775">
    <property type="entry name" value="WD40_repeat_CS"/>
</dbReference>
<evidence type="ECO:0000313" key="5">
    <source>
        <dbReference type="Proteomes" id="UP000708148"/>
    </source>
</evidence>
<dbReference type="InterPro" id="IPR020472">
    <property type="entry name" value="WD40_PAC1"/>
</dbReference>
<dbReference type="PROSITE" id="PS50082">
    <property type="entry name" value="WD_REPEATS_2"/>
    <property type="match status" value="6"/>
</dbReference>
<dbReference type="PRINTS" id="PR00320">
    <property type="entry name" value="GPROTEINBRPT"/>
</dbReference>